<protein>
    <recommendedName>
        <fullName evidence="7">AMP-dependent synthetase/ligase domain-containing protein</fullName>
    </recommendedName>
</protein>
<dbReference type="Pfam" id="PF00501">
    <property type="entry name" value="AMP-binding"/>
    <property type="match status" value="1"/>
</dbReference>
<dbReference type="Gene3D" id="3.30.300.30">
    <property type="match status" value="1"/>
</dbReference>
<comment type="caution">
    <text evidence="5">The sequence shown here is derived from an EMBL/GenBank/DDBJ whole genome shotgun (WGS) entry which is preliminary data.</text>
</comment>
<name>A0A2U1J4P6_SMIAN</name>
<dbReference type="InterPro" id="IPR000873">
    <property type="entry name" value="AMP-dep_synth/lig_dom"/>
</dbReference>
<evidence type="ECO:0000259" key="4">
    <source>
        <dbReference type="Pfam" id="PF13193"/>
    </source>
</evidence>
<proteinExistence type="inferred from homology"/>
<dbReference type="InterPro" id="IPR042099">
    <property type="entry name" value="ANL_N_sf"/>
</dbReference>
<accession>A0A2U1J4P6</accession>
<dbReference type="SUPFAM" id="SSF56801">
    <property type="entry name" value="Acetyl-CoA synthetase-like"/>
    <property type="match status" value="1"/>
</dbReference>
<dbReference type="Proteomes" id="UP000245591">
    <property type="component" value="Unassembled WGS sequence"/>
</dbReference>
<evidence type="ECO:0000313" key="5">
    <source>
        <dbReference type="EMBL" id="PWA00050.1"/>
    </source>
</evidence>
<dbReference type="InterPro" id="IPR045851">
    <property type="entry name" value="AMP-bd_C_sf"/>
</dbReference>
<evidence type="ECO:0000256" key="1">
    <source>
        <dbReference type="ARBA" id="ARBA00006432"/>
    </source>
</evidence>
<comment type="similarity">
    <text evidence="1">Belongs to the ATP-dependent AMP-binding enzyme family.</text>
</comment>
<dbReference type="Gene3D" id="3.40.50.12780">
    <property type="entry name" value="N-terminal domain of ligase-like"/>
    <property type="match status" value="1"/>
</dbReference>
<dbReference type="InterPro" id="IPR025110">
    <property type="entry name" value="AMP-bd_C"/>
</dbReference>
<dbReference type="PANTHER" id="PTHR24096:SF149">
    <property type="entry name" value="AMP-BINDING DOMAIN-CONTAINING PROTEIN-RELATED"/>
    <property type="match status" value="1"/>
</dbReference>
<dbReference type="AlphaFoldDB" id="A0A2U1J4P6"/>
<keyword evidence="2" id="KW-0436">Ligase</keyword>
<dbReference type="Pfam" id="PF13193">
    <property type="entry name" value="AMP-binding_C"/>
    <property type="match status" value="1"/>
</dbReference>
<dbReference type="EMBL" id="MBFU01000365">
    <property type="protein sequence ID" value="PWA00050.1"/>
    <property type="molecule type" value="Genomic_DNA"/>
</dbReference>
<evidence type="ECO:0000313" key="6">
    <source>
        <dbReference type="Proteomes" id="UP000245591"/>
    </source>
</evidence>
<dbReference type="PANTHER" id="PTHR24096">
    <property type="entry name" value="LONG-CHAIN-FATTY-ACID--COA LIGASE"/>
    <property type="match status" value="1"/>
</dbReference>
<sequence>MIFKSTFPDLDIPDIDVPRYCIGEGKRHNAQSNNRSGFAIADGPTGKKMDIYEIEKKSKGFASGLANKLGFGYDDVLAIFTPNTIYYPVVFYGTLMVGGVATLVNPNYTARELAYQLKDSNSKAIATQSHLVEITKEAIGIAGLNIKNENIILLDIEANKSAVGNCHIEDFLCFEKDFVQYKISNNEAETKVAALPYSSGTTGVPKGVMLTHKNVVSSIYLNAIFAEYDEWTDRKTYPPKFIGVLPFYHIYGFNSIMNCGISMGVGIVVMPKFDSDLFLQIVQEHRITFGHVVPPIIIGLVNNPNIHKYDLSSMKSIRTGSAPMGKDALAKFYERFKNLGVVRAYGLTETSPTLSNSFKHHENDGSSGVLLNNLEAKVIDENGNLLGYNQIGELCFRGPTIMKGYLNRPDATKETIDEDGFLHTGDLGFFDLKNNLHAVDRIKELIKYKGYQVAPAELEGLLLMNENVADCAVIGIDLEEQATEVPKAYLVLVEKHKSASKEEKDRLAKEIGAWLNQQVAPHKKLRGGVEVLEAIPKNNSGKILRKELKSMEKAKSEMKNARSKL</sequence>
<dbReference type="InterPro" id="IPR020845">
    <property type="entry name" value="AMP-binding_CS"/>
</dbReference>
<keyword evidence="6" id="KW-1185">Reference proteome</keyword>
<feature type="domain" description="AMP-dependent synthetase/ligase" evidence="3">
    <location>
        <begin position="45"/>
        <end position="406"/>
    </location>
</feature>
<dbReference type="FunFam" id="3.40.50.12780:FF:000003">
    <property type="entry name" value="Long-chain-fatty-acid--CoA ligase FadD"/>
    <property type="match status" value="1"/>
</dbReference>
<feature type="domain" description="AMP-binding enzyme C-terminal" evidence="4">
    <location>
        <begin position="457"/>
        <end position="542"/>
    </location>
</feature>
<gene>
    <name evidence="5" type="ORF">BB558_003912</name>
</gene>
<dbReference type="GO" id="GO:0016405">
    <property type="term" value="F:CoA-ligase activity"/>
    <property type="evidence" value="ECO:0007669"/>
    <property type="project" value="TreeGrafter"/>
</dbReference>
<dbReference type="CDD" id="cd05911">
    <property type="entry name" value="Firefly_Luc_like"/>
    <property type="match status" value="1"/>
</dbReference>
<evidence type="ECO:0000256" key="2">
    <source>
        <dbReference type="ARBA" id="ARBA00022598"/>
    </source>
</evidence>
<reference evidence="5 6" key="1">
    <citation type="journal article" date="2018" name="MBio">
        <title>Comparative Genomics Reveals the Core Gene Toolbox for the Fungus-Insect Symbiosis.</title>
        <authorList>
            <person name="Wang Y."/>
            <person name="Stata M."/>
            <person name="Wang W."/>
            <person name="Stajich J.E."/>
            <person name="White M.M."/>
            <person name="Moncalvo J.M."/>
        </authorList>
    </citation>
    <scope>NUCLEOTIDE SEQUENCE [LARGE SCALE GENOMIC DNA]</scope>
    <source>
        <strain evidence="5 6">AUS-126-30</strain>
    </source>
</reference>
<dbReference type="PROSITE" id="PS00455">
    <property type="entry name" value="AMP_BINDING"/>
    <property type="match status" value="1"/>
</dbReference>
<evidence type="ECO:0008006" key="7">
    <source>
        <dbReference type="Google" id="ProtNLM"/>
    </source>
</evidence>
<organism evidence="5 6">
    <name type="scientific">Smittium angustum</name>
    <dbReference type="NCBI Taxonomy" id="133377"/>
    <lineage>
        <taxon>Eukaryota</taxon>
        <taxon>Fungi</taxon>
        <taxon>Fungi incertae sedis</taxon>
        <taxon>Zoopagomycota</taxon>
        <taxon>Kickxellomycotina</taxon>
        <taxon>Harpellomycetes</taxon>
        <taxon>Harpellales</taxon>
        <taxon>Legeriomycetaceae</taxon>
        <taxon>Smittium</taxon>
    </lineage>
</organism>
<evidence type="ECO:0000259" key="3">
    <source>
        <dbReference type="Pfam" id="PF00501"/>
    </source>
</evidence>